<keyword evidence="3" id="KW-1185">Reference proteome</keyword>
<accession>S7U5Z1</accession>
<dbReference type="OrthoDB" id="5526137at2"/>
<dbReference type="InterPro" id="IPR021327">
    <property type="entry name" value="DUF2934"/>
</dbReference>
<name>S7U5Z1_DESML</name>
<feature type="compositionally biased region" description="Polar residues" evidence="1">
    <location>
        <begin position="14"/>
        <end position="26"/>
    </location>
</feature>
<evidence type="ECO:0000313" key="2">
    <source>
        <dbReference type="EMBL" id="EPR44936.1"/>
    </source>
</evidence>
<dbReference type="Proteomes" id="UP000014977">
    <property type="component" value="Unassembled WGS sequence"/>
</dbReference>
<dbReference type="RefSeq" id="WP_020875163.1">
    <property type="nucleotide sequence ID" value="NZ_ATHJ01000011.1"/>
</dbReference>
<comment type="caution">
    <text evidence="2">The sequence shown here is derived from an EMBL/GenBank/DDBJ whole genome shotgun (WGS) entry which is preliminary data.</text>
</comment>
<evidence type="ECO:0000313" key="3">
    <source>
        <dbReference type="Proteomes" id="UP000014977"/>
    </source>
</evidence>
<proteinExistence type="predicted"/>
<evidence type="ECO:0000256" key="1">
    <source>
        <dbReference type="SAM" id="MobiDB-lite"/>
    </source>
</evidence>
<organism evidence="2 3">
    <name type="scientific">Desulfococcus multivorans DSM 2059</name>
    <dbReference type="NCBI Taxonomy" id="1121405"/>
    <lineage>
        <taxon>Bacteria</taxon>
        <taxon>Pseudomonadati</taxon>
        <taxon>Thermodesulfobacteriota</taxon>
        <taxon>Desulfobacteria</taxon>
        <taxon>Desulfobacterales</taxon>
        <taxon>Desulfococcaceae</taxon>
        <taxon>Desulfococcus</taxon>
    </lineage>
</organism>
<dbReference type="AlphaFoldDB" id="S7U5Z1"/>
<protein>
    <recommendedName>
        <fullName evidence="4">DUF2934 domain-containing protein</fullName>
    </recommendedName>
</protein>
<sequence length="75" mass="8077">MTEKSENSGMEELQNASADTAASPSMSAEERLQKIALAAYYLAEQRGFSPGGELTDWLEAEKQFDASLASESQGD</sequence>
<dbReference type="Pfam" id="PF11154">
    <property type="entry name" value="DUF2934"/>
    <property type="match status" value="1"/>
</dbReference>
<evidence type="ECO:0008006" key="4">
    <source>
        <dbReference type="Google" id="ProtNLM"/>
    </source>
</evidence>
<dbReference type="EMBL" id="ATHJ01000011">
    <property type="protein sequence ID" value="EPR44936.1"/>
    <property type="molecule type" value="Genomic_DNA"/>
</dbReference>
<gene>
    <name evidence="2" type="ORF">dsmv_0972</name>
</gene>
<reference evidence="2 3" key="1">
    <citation type="journal article" date="2013" name="Genome Announc.">
        <title>Draft genome sequences for three mercury-methylating, sulfate-reducing bacteria.</title>
        <authorList>
            <person name="Brown S.D."/>
            <person name="Hurt R.A.Jr."/>
            <person name="Gilmour C.C."/>
            <person name="Elias D.A."/>
        </authorList>
    </citation>
    <scope>NUCLEOTIDE SEQUENCE [LARGE SCALE GENOMIC DNA]</scope>
    <source>
        <strain evidence="2 3">DSM 2059</strain>
    </source>
</reference>
<feature type="region of interest" description="Disordered" evidence="1">
    <location>
        <begin position="1"/>
        <end position="29"/>
    </location>
</feature>